<dbReference type="Pfam" id="PF23915">
    <property type="entry name" value="SusG_C"/>
    <property type="match status" value="1"/>
</dbReference>
<dbReference type="PANTHER" id="PTHR10357">
    <property type="entry name" value="ALPHA-AMYLASE FAMILY MEMBER"/>
    <property type="match status" value="1"/>
</dbReference>
<reference evidence="6" key="1">
    <citation type="journal article" date="2019" name="Int. J. Syst. Evol. Microbiol.">
        <title>The Global Catalogue of Microorganisms (GCM) 10K type strain sequencing project: providing services to taxonomists for standard genome sequencing and annotation.</title>
        <authorList>
            <consortium name="The Broad Institute Genomics Platform"/>
            <consortium name="The Broad Institute Genome Sequencing Center for Infectious Disease"/>
            <person name="Wu L."/>
            <person name="Ma J."/>
        </authorList>
    </citation>
    <scope>NUCLEOTIDE SEQUENCE [LARGE SCALE GENOMIC DNA]</scope>
    <source>
        <strain evidence="6">JCM 17695</strain>
    </source>
</reference>
<dbReference type="Pfam" id="PF00128">
    <property type="entry name" value="Alpha-amylase"/>
    <property type="match status" value="1"/>
</dbReference>
<evidence type="ECO:0000256" key="1">
    <source>
        <dbReference type="ARBA" id="ARBA00008061"/>
    </source>
</evidence>
<name>A0ABW2TS91_9PSEU</name>
<dbReference type="Gene3D" id="2.60.40.1180">
    <property type="entry name" value="Golgi alpha-mannosidase II"/>
    <property type="match status" value="1"/>
</dbReference>
<dbReference type="SUPFAM" id="SSF51445">
    <property type="entry name" value="(Trans)glycosidases"/>
    <property type="match status" value="1"/>
</dbReference>
<evidence type="ECO:0000313" key="5">
    <source>
        <dbReference type="EMBL" id="MFC7616211.1"/>
    </source>
</evidence>
<dbReference type="SUPFAM" id="SSF51011">
    <property type="entry name" value="Glycosyl hydrolase domain"/>
    <property type="match status" value="1"/>
</dbReference>
<comment type="caution">
    <text evidence="5">The sequence shown here is derived from an EMBL/GenBank/DDBJ whole genome shotgun (WGS) entry which is preliminary data.</text>
</comment>
<dbReference type="InterPro" id="IPR006047">
    <property type="entry name" value="GH13_cat_dom"/>
</dbReference>
<keyword evidence="2" id="KW-0378">Hydrolase</keyword>
<organism evidence="5 6">
    <name type="scientific">Actinokineospora soli</name>
    <dbReference type="NCBI Taxonomy" id="1048753"/>
    <lineage>
        <taxon>Bacteria</taxon>
        <taxon>Bacillati</taxon>
        <taxon>Actinomycetota</taxon>
        <taxon>Actinomycetes</taxon>
        <taxon>Pseudonocardiales</taxon>
        <taxon>Pseudonocardiaceae</taxon>
        <taxon>Actinokineospora</taxon>
    </lineage>
</organism>
<evidence type="ECO:0000256" key="2">
    <source>
        <dbReference type="ARBA" id="ARBA00023295"/>
    </source>
</evidence>
<dbReference type="InterPro" id="IPR013780">
    <property type="entry name" value="Glyco_hydro_b"/>
</dbReference>
<feature type="domain" description="Glycosyl hydrolase family 13 catalytic" evidence="3">
    <location>
        <begin position="1"/>
        <end position="56"/>
    </location>
</feature>
<dbReference type="PANTHER" id="PTHR10357:SF179">
    <property type="entry name" value="NEUTRAL AND BASIC AMINO ACID TRANSPORT PROTEIN RBAT"/>
    <property type="match status" value="1"/>
</dbReference>
<evidence type="ECO:0000259" key="3">
    <source>
        <dbReference type="Pfam" id="PF00128"/>
    </source>
</evidence>
<evidence type="ECO:0000313" key="6">
    <source>
        <dbReference type="Proteomes" id="UP001596512"/>
    </source>
</evidence>
<dbReference type="InterPro" id="IPR017853">
    <property type="entry name" value="GH"/>
</dbReference>
<feature type="domain" description="Alpha-amylase SusG-like C-terminal" evidence="4">
    <location>
        <begin position="71"/>
        <end position="129"/>
    </location>
</feature>
<protein>
    <submittedName>
        <fullName evidence="5">DUF3459 domain-containing protein</fullName>
    </submittedName>
</protein>
<dbReference type="InterPro" id="IPR056300">
    <property type="entry name" value="SusG-like_C"/>
</dbReference>
<keyword evidence="2" id="KW-0326">Glycosidase</keyword>
<proteinExistence type="inferred from homology"/>
<comment type="similarity">
    <text evidence="1">Belongs to the glycosyl hydrolase 13 family.</text>
</comment>
<sequence length="134" mass="15156">MQWDATPNAGFTDGEPWIAVNPNHTWLNAQAQYDDPRSVFNHYRRLVELRHQLPVVSLGDFRMLLADDPFVYAYERAVDDTRLLVVANLDGAPRTAVLDGEWSAADLALSNVERVSLVDGRIVLEPWAAHVFVR</sequence>
<accession>A0ABW2TS91</accession>
<dbReference type="EMBL" id="JBHTEY010000004">
    <property type="protein sequence ID" value="MFC7616211.1"/>
    <property type="molecule type" value="Genomic_DNA"/>
</dbReference>
<dbReference type="Proteomes" id="UP001596512">
    <property type="component" value="Unassembled WGS sequence"/>
</dbReference>
<dbReference type="Gene3D" id="3.20.20.80">
    <property type="entry name" value="Glycosidases"/>
    <property type="match status" value="1"/>
</dbReference>
<keyword evidence="6" id="KW-1185">Reference proteome</keyword>
<gene>
    <name evidence="5" type="ORF">ACFQV2_24790</name>
</gene>
<evidence type="ECO:0000259" key="4">
    <source>
        <dbReference type="Pfam" id="PF23915"/>
    </source>
</evidence>